<dbReference type="GO" id="GO:0051726">
    <property type="term" value="P:regulation of cell cycle"/>
    <property type="evidence" value="ECO:0007669"/>
    <property type="project" value="InterPro"/>
</dbReference>
<dbReference type="Pfam" id="PF02234">
    <property type="entry name" value="CDI"/>
    <property type="match status" value="1"/>
</dbReference>
<dbReference type="STRING" id="4555.K3YZP5"/>
<dbReference type="FunCoup" id="K3YZP5">
    <property type="interactions" value="10"/>
</dbReference>
<sequence length="412" mass="43064">ARGGLSGKYTRARRRSFLPLRCVSVRGPAPRRSHRLHPVAAAPPRGRVVRVPAAAGGAGRTRPAPRGASRPPPNGQIRLTAPSGGRRSWPSDTDPISHHRGRGILYLYAHATARRGVERIQSASGSRRQRRAGVRGRKKRGGSGQGGEAREGQGGGVRGQMGKYMRKCRGAAGEEVAGVEVTQVVGVRTRSRTAAAPAVAGGVAKVAPRRKKAVTPPNVAAGEPGADGDGGSCYIKLRSRTLFMAPPQQQPSAPRAPVPAEAVAAGQGAALVAGLSRCSSTASSVDVGCQDRSLACRSDTAEAGGDHILEISTSNSGNDPGRERRETTPSSRAQGEVSDLESDLADQKNARSSPATTSAPQLITPPADEIREFFAAAEKAQAERFAAKYNFDVVRGVPLDGGRFEWTPVVSI</sequence>
<dbReference type="eggNOG" id="ENOG502RZHP">
    <property type="taxonomic scope" value="Eukaryota"/>
</dbReference>
<dbReference type="GO" id="GO:0004861">
    <property type="term" value="F:cyclin-dependent protein serine/threonine kinase inhibitor activity"/>
    <property type="evidence" value="ECO:0000318"/>
    <property type="project" value="GO_Central"/>
</dbReference>
<dbReference type="Gene3D" id="4.10.365.10">
    <property type="entry name" value="p27"/>
    <property type="match status" value="1"/>
</dbReference>
<dbReference type="EnsemblPlants" id="KQL31626">
    <property type="protein sequence ID" value="KQL31626"/>
    <property type="gene ID" value="SETIT_019755mg"/>
</dbReference>
<feature type="region of interest" description="Disordered" evidence="3">
    <location>
        <begin position="118"/>
        <end position="160"/>
    </location>
</feature>
<feature type="compositionally biased region" description="Gly residues" evidence="3">
    <location>
        <begin position="142"/>
        <end position="159"/>
    </location>
</feature>
<feature type="region of interest" description="Disordered" evidence="3">
    <location>
        <begin position="306"/>
        <end position="362"/>
    </location>
</feature>
<dbReference type="PANTHER" id="PTHR46776">
    <property type="entry name" value="CYCLIN-DEPENDENT KINASE INHIBITOR 4-RELATED"/>
    <property type="match status" value="1"/>
</dbReference>
<accession>K3YZP5</accession>
<dbReference type="AlphaFoldDB" id="K3YZP5"/>
<evidence type="ECO:0000256" key="2">
    <source>
        <dbReference type="ARBA" id="ARBA00023013"/>
    </source>
</evidence>
<dbReference type="InterPro" id="IPR003175">
    <property type="entry name" value="CDI_dom"/>
</dbReference>
<comment type="similarity">
    <text evidence="1">Belongs to the CDI family. ICK/KRP subfamily.</text>
</comment>
<organism evidence="5 6">
    <name type="scientific">Setaria italica</name>
    <name type="common">Foxtail millet</name>
    <name type="synonym">Panicum italicum</name>
    <dbReference type="NCBI Taxonomy" id="4555"/>
    <lineage>
        <taxon>Eukaryota</taxon>
        <taxon>Viridiplantae</taxon>
        <taxon>Streptophyta</taxon>
        <taxon>Embryophyta</taxon>
        <taxon>Tracheophyta</taxon>
        <taxon>Spermatophyta</taxon>
        <taxon>Magnoliopsida</taxon>
        <taxon>Liliopsida</taxon>
        <taxon>Poales</taxon>
        <taxon>Poaceae</taxon>
        <taxon>PACMAD clade</taxon>
        <taxon>Panicoideae</taxon>
        <taxon>Panicodae</taxon>
        <taxon>Paniceae</taxon>
        <taxon>Cenchrinae</taxon>
        <taxon>Setaria</taxon>
    </lineage>
</organism>
<evidence type="ECO:0000313" key="5">
    <source>
        <dbReference type="EnsemblPlants" id="KQL31626"/>
    </source>
</evidence>
<dbReference type="GO" id="GO:0045740">
    <property type="term" value="P:positive regulation of DNA replication"/>
    <property type="evidence" value="ECO:0000318"/>
    <property type="project" value="GO_Central"/>
</dbReference>
<evidence type="ECO:0000256" key="3">
    <source>
        <dbReference type="SAM" id="MobiDB-lite"/>
    </source>
</evidence>
<proteinExistence type="inferred from homology"/>
<feature type="compositionally biased region" description="Low complexity" evidence="3">
    <location>
        <begin position="54"/>
        <end position="69"/>
    </location>
</feature>
<name>K3YZP5_SETIT</name>
<dbReference type="Proteomes" id="UP000004995">
    <property type="component" value="Unassembled WGS sequence"/>
</dbReference>
<dbReference type="InParanoid" id="K3YZP5"/>
<dbReference type="EMBL" id="AGNK02000561">
    <property type="status" value="NOT_ANNOTATED_CDS"/>
    <property type="molecule type" value="Genomic_DNA"/>
</dbReference>
<feature type="compositionally biased region" description="Polar residues" evidence="3">
    <location>
        <begin position="350"/>
        <end position="361"/>
    </location>
</feature>
<dbReference type="InterPro" id="IPR044898">
    <property type="entry name" value="CDI_dom_sf"/>
</dbReference>
<feature type="compositionally biased region" description="Basic residues" evidence="3">
    <location>
        <begin position="127"/>
        <end position="141"/>
    </location>
</feature>
<dbReference type="InterPro" id="IPR044275">
    <property type="entry name" value="KRP"/>
</dbReference>
<evidence type="ECO:0000259" key="4">
    <source>
        <dbReference type="Pfam" id="PF02234"/>
    </source>
</evidence>
<reference evidence="6" key="1">
    <citation type="journal article" date="2012" name="Nat. Biotechnol.">
        <title>Reference genome sequence of the model plant Setaria.</title>
        <authorList>
            <person name="Bennetzen J.L."/>
            <person name="Schmutz J."/>
            <person name="Wang H."/>
            <person name="Percifield R."/>
            <person name="Hawkins J."/>
            <person name="Pontaroli A.C."/>
            <person name="Estep M."/>
            <person name="Feng L."/>
            <person name="Vaughn J.N."/>
            <person name="Grimwood J."/>
            <person name="Jenkins J."/>
            <person name="Barry K."/>
            <person name="Lindquist E."/>
            <person name="Hellsten U."/>
            <person name="Deshpande S."/>
            <person name="Wang X."/>
            <person name="Wu X."/>
            <person name="Mitros T."/>
            <person name="Triplett J."/>
            <person name="Yang X."/>
            <person name="Ye C.Y."/>
            <person name="Mauro-Herrera M."/>
            <person name="Wang L."/>
            <person name="Li P."/>
            <person name="Sharma M."/>
            <person name="Sharma R."/>
            <person name="Ronald P.C."/>
            <person name="Panaud O."/>
            <person name="Kellogg E.A."/>
            <person name="Brutnell T.P."/>
            <person name="Doust A.N."/>
            <person name="Tuskan G.A."/>
            <person name="Rokhsar D."/>
            <person name="Devos K.M."/>
        </authorList>
    </citation>
    <scope>NUCLEOTIDE SEQUENCE [LARGE SCALE GENOMIC DNA]</scope>
    <source>
        <strain evidence="6">cv. Yugu1</strain>
    </source>
</reference>
<evidence type="ECO:0000256" key="1">
    <source>
        <dbReference type="ARBA" id="ARBA00010274"/>
    </source>
</evidence>
<keyword evidence="6" id="KW-1185">Reference proteome</keyword>
<reference evidence="5" key="2">
    <citation type="submission" date="2018-08" db="UniProtKB">
        <authorList>
            <consortium name="EnsemblPlants"/>
        </authorList>
    </citation>
    <scope>IDENTIFICATION</scope>
    <source>
        <strain evidence="5">Yugu1</strain>
    </source>
</reference>
<feature type="domain" description="Cyclin-dependent kinase inhibitor" evidence="4">
    <location>
        <begin position="362"/>
        <end position="409"/>
    </location>
</feature>
<feature type="region of interest" description="Disordered" evidence="3">
    <location>
        <begin position="54"/>
        <end position="99"/>
    </location>
</feature>
<evidence type="ECO:0000313" key="6">
    <source>
        <dbReference type="Proteomes" id="UP000004995"/>
    </source>
</evidence>
<protein>
    <recommendedName>
        <fullName evidence="4">Cyclin-dependent kinase inhibitor domain-containing protein</fullName>
    </recommendedName>
</protein>
<dbReference type="Gramene" id="KQL31626">
    <property type="protein sequence ID" value="KQL31626"/>
    <property type="gene ID" value="SETIT_019755mg"/>
</dbReference>
<keyword evidence="2" id="KW-0649">Protein kinase inhibitor</keyword>
<dbReference type="HOGENOM" id="CLU_062111_0_0_1"/>
<dbReference type="GO" id="GO:0005634">
    <property type="term" value="C:nucleus"/>
    <property type="evidence" value="ECO:0000318"/>
    <property type="project" value="GO_Central"/>
</dbReference>